<evidence type="ECO:0000256" key="3">
    <source>
        <dbReference type="ARBA" id="ARBA00022801"/>
    </source>
</evidence>
<dbReference type="InterPro" id="IPR036866">
    <property type="entry name" value="RibonucZ/Hydroxyglut_hydro"/>
</dbReference>
<protein>
    <submittedName>
        <fullName evidence="6">MBL fold metallo-hydrolase</fullName>
    </submittedName>
</protein>
<dbReference type="EMBL" id="JAPEVI010000003">
    <property type="protein sequence ID" value="MCX2723016.1"/>
    <property type="molecule type" value="Genomic_DNA"/>
</dbReference>
<dbReference type="InterPro" id="IPR001279">
    <property type="entry name" value="Metallo-B-lactamas"/>
</dbReference>
<comment type="caution">
    <text evidence="6">The sequence shown here is derived from an EMBL/GenBank/DDBJ whole genome shotgun (WGS) entry which is preliminary data.</text>
</comment>
<evidence type="ECO:0000256" key="4">
    <source>
        <dbReference type="ARBA" id="ARBA00022833"/>
    </source>
</evidence>
<reference evidence="6 7" key="1">
    <citation type="journal article" date="2016" name="Int. J. Syst. Evol. Microbiol.">
        <title>Labrenzia salina sp. nov., isolated from the rhizosphere of the halophyte Arthrocnemum macrostachyum.</title>
        <authorList>
            <person name="Camacho M."/>
            <person name="Redondo-Gomez S."/>
            <person name="Rodriguez-Llorente I."/>
            <person name="Rohde M."/>
            <person name="Sproer C."/>
            <person name="Schumann P."/>
            <person name="Klenk H.P."/>
            <person name="Montero-Calasanz M.D.C."/>
        </authorList>
    </citation>
    <scope>NUCLEOTIDE SEQUENCE [LARGE SCALE GENOMIC DNA]</scope>
    <source>
        <strain evidence="6 7">DSM 29163</strain>
    </source>
</reference>
<dbReference type="InterPro" id="IPR006311">
    <property type="entry name" value="TAT_signal"/>
</dbReference>
<dbReference type="SMART" id="SM00849">
    <property type="entry name" value="Lactamase_B"/>
    <property type="match status" value="1"/>
</dbReference>
<dbReference type="Gene3D" id="3.60.15.10">
    <property type="entry name" value="Ribonuclease Z/Hydroxyacylglutathione hydrolase-like"/>
    <property type="match status" value="1"/>
</dbReference>
<keyword evidence="3" id="KW-0378">Hydrolase</keyword>
<dbReference type="SUPFAM" id="SSF56281">
    <property type="entry name" value="Metallo-hydrolase/oxidoreductase"/>
    <property type="match status" value="1"/>
</dbReference>
<dbReference type="PROSITE" id="PS51318">
    <property type="entry name" value="TAT"/>
    <property type="match status" value="1"/>
</dbReference>
<comment type="similarity">
    <text evidence="1">Belongs to the metallo-beta-lactamase superfamily.</text>
</comment>
<dbReference type="Pfam" id="PF00753">
    <property type="entry name" value="Lactamase_B"/>
    <property type="match status" value="1"/>
</dbReference>
<organism evidence="6 7">
    <name type="scientific">Roseibium salinum</name>
    <dbReference type="NCBI Taxonomy" id="1604349"/>
    <lineage>
        <taxon>Bacteria</taxon>
        <taxon>Pseudomonadati</taxon>
        <taxon>Pseudomonadota</taxon>
        <taxon>Alphaproteobacteria</taxon>
        <taxon>Hyphomicrobiales</taxon>
        <taxon>Stappiaceae</taxon>
        <taxon>Roseibium</taxon>
    </lineage>
</organism>
<evidence type="ECO:0000256" key="1">
    <source>
        <dbReference type="ARBA" id="ARBA00007749"/>
    </source>
</evidence>
<accession>A0ABT3R1L8</accession>
<keyword evidence="2" id="KW-0479">Metal-binding</keyword>
<evidence type="ECO:0000259" key="5">
    <source>
        <dbReference type="SMART" id="SM00849"/>
    </source>
</evidence>
<gene>
    <name evidence="6" type="ORF">ON753_11625</name>
</gene>
<sequence length="331" mass="34932">MTNSNISLSRRSLLGAAGGAGALAAAGGITFLAPSAHAAAPKAGAPMAGALRYKVGDFEVTALLDGYLDVTPDLVVGYDEAEGKRMREEALIEGEALRIPVNAYLVNTGDRLILVDAGTSDALGPTMGRLPSALAAAGVSADQVDALLITHMHPDHLFGVVDGEGKRVFANAELILPEVDHAFWYDDAAMNAAPEQFKPFFAGARRAAEAYKGSQTLHSGDKEIVPGIHTMALPGHTPGHSGYVLDSNGETLIISGDIVHMAVYQFEKPEWGIGFDIDAQKAAETRRKFLDQAATDKVLFAGAHVPFPGMGRVVKEGEGYRFVAAGWPYAY</sequence>
<evidence type="ECO:0000313" key="7">
    <source>
        <dbReference type="Proteomes" id="UP001300261"/>
    </source>
</evidence>
<dbReference type="PANTHER" id="PTHR42978">
    <property type="entry name" value="QUORUM-QUENCHING LACTONASE YTNP-RELATED-RELATED"/>
    <property type="match status" value="1"/>
</dbReference>
<dbReference type="InterPro" id="IPR051013">
    <property type="entry name" value="MBL_superfamily_lactonases"/>
</dbReference>
<dbReference type="Proteomes" id="UP001300261">
    <property type="component" value="Unassembled WGS sequence"/>
</dbReference>
<proteinExistence type="inferred from homology"/>
<dbReference type="CDD" id="cd07720">
    <property type="entry name" value="OPHC2-like_MBL-fold"/>
    <property type="match status" value="1"/>
</dbReference>
<dbReference type="PANTHER" id="PTHR42978:SF6">
    <property type="entry name" value="QUORUM-QUENCHING LACTONASE YTNP-RELATED"/>
    <property type="match status" value="1"/>
</dbReference>
<name>A0ABT3R1L8_9HYPH</name>
<evidence type="ECO:0000313" key="6">
    <source>
        <dbReference type="EMBL" id="MCX2723016.1"/>
    </source>
</evidence>
<keyword evidence="4" id="KW-0862">Zinc</keyword>
<keyword evidence="7" id="KW-1185">Reference proteome</keyword>
<feature type="domain" description="Metallo-beta-lactamase" evidence="5">
    <location>
        <begin position="100"/>
        <end position="304"/>
    </location>
</feature>
<evidence type="ECO:0000256" key="2">
    <source>
        <dbReference type="ARBA" id="ARBA00022723"/>
    </source>
</evidence>
<dbReference type="RefSeq" id="WP_265962679.1">
    <property type="nucleotide sequence ID" value="NZ_JAPEVI010000003.1"/>
</dbReference>